<feature type="transmembrane region" description="Helical" evidence="13">
    <location>
        <begin position="63"/>
        <end position="83"/>
    </location>
</feature>
<comment type="subcellular location">
    <subcellularLocation>
        <location evidence="2">Cell membrane</location>
        <topology evidence="2">Multi-pass membrane protein</topology>
    </subcellularLocation>
</comment>
<comment type="similarity">
    <text evidence="3">Belongs to the peptidase M50B family.</text>
</comment>
<dbReference type="InterPro" id="IPR044537">
    <property type="entry name" value="Rip2-like"/>
</dbReference>
<dbReference type="PANTHER" id="PTHR35864">
    <property type="entry name" value="ZINC METALLOPROTEASE MJ0611-RELATED"/>
    <property type="match status" value="1"/>
</dbReference>
<feature type="transmembrane region" description="Helical" evidence="13">
    <location>
        <begin position="130"/>
        <end position="149"/>
    </location>
</feature>
<evidence type="ECO:0000256" key="13">
    <source>
        <dbReference type="SAM" id="Phobius"/>
    </source>
</evidence>
<accession>A0A1G1WA02</accession>
<evidence type="ECO:0000256" key="8">
    <source>
        <dbReference type="ARBA" id="ARBA00022801"/>
    </source>
</evidence>
<dbReference type="Pfam" id="PF02163">
    <property type="entry name" value="Peptidase_M50"/>
    <property type="match status" value="1"/>
</dbReference>
<evidence type="ECO:0000256" key="1">
    <source>
        <dbReference type="ARBA" id="ARBA00001947"/>
    </source>
</evidence>
<evidence type="ECO:0000256" key="6">
    <source>
        <dbReference type="ARBA" id="ARBA00022692"/>
    </source>
</evidence>
<dbReference type="PANTHER" id="PTHR35864:SF1">
    <property type="entry name" value="ZINC METALLOPROTEASE YWHC-RELATED"/>
    <property type="match status" value="1"/>
</dbReference>
<keyword evidence="12 13" id="KW-0472">Membrane</keyword>
<evidence type="ECO:0000256" key="3">
    <source>
        <dbReference type="ARBA" id="ARBA00007931"/>
    </source>
</evidence>
<feature type="transmembrane region" description="Helical" evidence="13">
    <location>
        <begin position="12"/>
        <end position="30"/>
    </location>
</feature>
<evidence type="ECO:0000313" key="16">
    <source>
        <dbReference type="Proteomes" id="UP000177103"/>
    </source>
</evidence>
<evidence type="ECO:0000256" key="2">
    <source>
        <dbReference type="ARBA" id="ARBA00004651"/>
    </source>
</evidence>
<keyword evidence="11" id="KW-0482">Metalloprotease</keyword>
<dbReference type="InterPro" id="IPR008915">
    <property type="entry name" value="Peptidase_M50"/>
</dbReference>
<keyword evidence="8" id="KW-0378">Hydrolase</keyword>
<evidence type="ECO:0000256" key="10">
    <source>
        <dbReference type="ARBA" id="ARBA00022989"/>
    </source>
</evidence>
<feature type="transmembrane region" description="Helical" evidence="13">
    <location>
        <begin position="178"/>
        <end position="208"/>
    </location>
</feature>
<keyword evidence="9" id="KW-0862">Zinc</keyword>
<gene>
    <name evidence="15" type="ORF">A2Y57_01350</name>
</gene>
<evidence type="ECO:0000256" key="12">
    <source>
        <dbReference type="ARBA" id="ARBA00023136"/>
    </source>
</evidence>
<evidence type="ECO:0000256" key="11">
    <source>
        <dbReference type="ARBA" id="ARBA00023049"/>
    </source>
</evidence>
<sequence length="210" mass="23282">MLNQTFGSPFEVFIFLSAVFVIFAFTITVHEASHAWMANRLGDPTAKHLGRLTLNPVAHIDPLGTLILPLILIITQAGIIFGWAKPTPFNPFNLKNPRQGGALISLAGPASNFLIAFALGLIFRATQFNLIIPILELNLILGVFNLIPIPPLDGFRIVGGILPKETAYQWLSLEKYGIFLMIFLLLFLLPYLSPFISQVLNFFIYIFAGI</sequence>
<reference evidence="15 16" key="1">
    <citation type="journal article" date="2016" name="Nat. Commun.">
        <title>Thousands of microbial genomes shed light on interconnected biogeochemical processes in an aquifer system.</title>
        <authorList>
            <person name="Anantharaman K."/>
            <person name="Brown C.T."/>
            <person name="Hug L.A."/>
            <person name="Sharon I."/>
            <person name="Castelle C.J."/>
            <person name="Probst A.J."/>
            <person name="Thomas B.C."/>
            <person name="Singh A."/>
            <person name="Wilkins M.J."/>
            <person name="Karaoz U."/>
            <person name="Brodie E.L."/>
            <person name="Williams K.H."/>
            <person name="Hubbard S.S."/>
            <person name="Banfield J.F."/>
        </authorList>
    </citation>
    <scope>NUCLEOTIDE SEQUENCE [LARGE SCALE GENOMIC DNA]</scope>
</reference>
<keyword evidence="7" id="KW-0479">Metal-binding</keyword>
<protein>
    <recommendedName>
        <fullName evidence="14">Peptidase M50 domain-containing protein</fullName>
    </recommendedName>
</protein>
<name>A0A1G1WA02_9BACT</name>
<comment type="cofactor">
    <cofactor evidence="1">
        <name>Zn(2+)</name>
        <dbReference type="ChEBI" id="CHEBI:29105"/>
    </cofactor>
</comment>
<keyword evidence="5" id="KW-0645">Protease</keyword>
<dbReference type="GO" id="GO:0046872">
    <property type="term" value="F:metal ion binding"/>
    <property type="evidence" value="ECO:0007669"/>
    <property type="project" value="UniProtKB-KW"/>
</dbReference>
<evidence type="ECO:0000256" key="7">
    <source>
        <dbReference type="ARBA" id="ARBA00022723"/>
    </source>
</evidence>
<evidence type="ECO:0000256" key="4">
    <source>
        <dbReference type="ARBA" id="ARBA00022475"/>
    </source>
</evidence>
<dbReference type="EMBL" id="MHCQ01000023">
    <property type="protein sequence ID" value="OGY24526.1"/>
    <property type="molecule type" value="Genomic_DNA"/>
</dbReference>
<evidence type="ECO:0000256" key="9">
    <source>
        <dbReference type="ARBA" id="ARBA00022833"/>
    </source>
</evidence>
<keyword evidence="6 13" id="KW-0812">Transmembrane</keyword>
<dbReference type="GO" id="GO:0005886">
    <property type="term" value="C:plasma membrane"/>
    <property type="evidence" value="ECO:0007669"/>
    <property type="project" value="UniProtKB-SubCell"/>
</dbReference>
<keyword evidence="4" id="KW-1003">Cell membrane</keyword>
<dbReference type="GO" id="GO:0006508">
    <property type="term" value="P:proteolysis"/>
    <property type="evidence" value="ECO:0007669"/>
    <property type="project" value="UniProtKB-KW"/>
</dbReference>
<dbReference type="GO" id="GO:0008237">
    <property type="term" value="F:metallopeptidase activity"/>
    <property type="evidence" value="ECO:0007669"/>
    <property type="project" value="UniProtKB-KW"/>
</dbReference>
<dbReference type="InterPro" id="IPR052348">
    <property type="entry name" value="Metallopeptidase_M50B"/>
</dbReference>
<keyword evidence="10 13" id="KW-1133">Transmembrane helix</keyword>
<proteinExistence type="inferred from homology"/>
<evidence type="ECO:0000256" key="5">
    <source>
        <dbReference type="ARBA" id="ARBA00022670"/>
    </source>
</evidence>
<organism evidence="15 16">
    <name type="scientific">Candidatus Woykebacteria bacterium RBG_13_40_7b</name>
    <dbReference type="NCBI Taxonomy" id="1802594"/>
    <lineage>
        <taxon>Bacteria</taxon>
        <taxon>Candidatus Woykeibacteriota</taxon>
    </lineage>
</organism>
<dbReference type="AlphaFoldDB" id="A0A1G1WA02"/>
<evidence type="ECO:0000313" key="15">
    <source>
        <dbReference type="EMBL" id="OGY24526.1"/>
    </source>
</evidence>
<evidence type="ECO:0000259" key="14">
    <source>
        <dbReference type="Pfam" id="PF02163"/>
    </source>
</evidence>
<comment type="caution">
    <text evidence="15">The sequence shown here is derived from an EMBL/GenBank/DDBJ whole genome shotgun (WGS) entry which is preliminary data.</text>
</comment>
<dbReference type="CDD" id="cd06158">
    <property type="entry name" value="S2P-M50_like_1"/>
    <property type="match status" value="1"/>
</dbReference>
<feature type="transmembrane region" description="Helical" evidence="13">
    <location>
        <begin position="103"/>
        <end position="123"/>
    </location>
</feature>
<feature type="domain" description="Peptidase M50" evidence="14">
    <location>
        <begin position="137"/>
        <end position="186"/>
    </location>
</feature>
<dbReference type="Proteomes" id="UP000177103">
    <property type="component" value="Unassembled WGS sequence"/>
</dbReference>